<gene>
    <name evidence="1" type="primary">thiL</name>
    <name evidence="5" type="ORF">FB554_1919</name>
</gene>
<dbReference type="Pfam" id="PF02769">
    <property type="entry name" value="AIRS_C"/>
    <property type="match status" value="1"/>
</dbReference>
<feature type="binding site" evidence="1">
    <location>
        <position position="58"/>
    </location>
    <ligand>
        <name>Mg(2+)</name>
        <dbReference type="ChEBI" id="CHEBI:18420"/>
        <label>1</label>
    </ligand>
</feature>
<feature type="domain" description="PurM-like C-terminal" evidence="4">
    <location>
        <begin position="167"/>
        <end position="252"/>
    </location>
</feature>
<evidence type="ECO:0000259" key="3">
    <source>
        <dbReference type="Pfam" id="PF00586"/>
    </source>
</evidence>
<evidence type="ECO:0000256" key="2">
    <source>
        <dbReference type="SAM" id="MobiDB-lite"/>
    </source>
</evidence>
<keyword evidence="1" id="KW-0808">Transferase</keyword>
<dbReference type="GO" id="GO:0000287">
    <property type="term" value="F:magnesium ion binding"/>
    <property type="evidence" value="ECO:0007669"/>
    <property type="project" value="UniProtKB-UniRule"/>
</dbReference>
<dbReference type="InterPro" id="IPR006283">
    <property type="entry name" value="ThiL-like"/>
</dbReference>
<feature type="binding site" evidence="1">
    <location>
        <position position="135"/>
    </location>
    <ligand>
        <name>Mg(2+)</name>
        <dbReference type="ChEBI" id="CHEBI:18420"/>
        <label>1</label>
    </ligand>
</feature>
<dbReference type="Gene3D" id="3.90.650.10">
    <property type="entry name" value="PurM-like C-terminal domain"/>
    <property type="match status" value="1"/>
</dbReference>
<dbReference type="AlphaFoldDB" id="A0A542XD61"/>
<feature type="compositionally biased region" description="Gly residues" evidence="2">
    <location>
        <begin position="313"/>
        <end position="323"/>
    </location>
</feature>
<evidence type="ECO:0000256" key="1">
    <source>
        <dbReference type="HAMAP-Rule" id="MF_02128"/>
    </source>
</evidence>
<dbReference type="HAMAP" id="MF_02128">
    <property type="entry name" value="TMP_kinase"/>
    <property type="match status" value="1"/>
</dbReference>
<dbReference type="CDD" id="cd02194">
    <property type="entry name" value="ThiL"/>
    <property type="match status" value="1"/>
</dbReference>
<dbReference type="Pfam" id="PF00586">
    <property type="entry name" value="AIRS"/>
    <property type="match status" value="1"/>
</dbReference>
<comment type="similarity">
    <text evidence="1">Belongs to the thiamine-monophosphate kinase family.</text>
</comment>
<feature type="binding site" evidence="1">
    <location>
        <position position="87"/>
    </location>
    <ligand>
        <name>Mg(2+)</name>
        <dbReference type="ChEBI" id="CHEBI:18420"/>
        <label>4</label>
    </ligand>
</feature>
<dbReference type="GO" id="GO:0009030">
    <property type="term" value="F:thiamine-phosphate kinase activity"/>
    <property type="evidence" value="ECO:0007669"/>
    <property type="project" value="UniProtKB-UniRule"/>
</dbReference>
<dbReference type="PANTHER" id="PTHR30270:SF0">
    <property type="entry name" value="THIAMINE-MONOPHOSPHATE KINASE"/>
    <property type="match status" value="1"/>
</dbReference>
<feature type="binding site" evidence="1">
    <location>
        <position position="42"/>
    </location>
    <ligand>
        <name>Mg(2+)</name>
        <dbReference type="ChEBI" id="CHEBI:18420"/>
        <label>3</label>
    </ligand>
</feature>
<dbReference type="EMBL" id="VFOK01000001">
    <property type="protein sequence ID" value="TQL33768.1"/>
    <property type="molecule type" value="Genomic_DNA"/>
</dbReference>
<dbReference type="InterPro" id="IPR010918">
    <property type="entry name" value="PurM-like_C_dom"/>
</dbReference>
<evidence type="ECO:0000259" key="4">
    <source>
        <dbReference type="Pfam" id="PF02769"/>
    </source>
</evidence>
<accession>A0A542XD61</accession>
<feature type="region of interest" description="Disordered" evidence="2">
    <location>
        <begin position="303"/>
        <end position="323"/>
    </location>
</feature>
<feature type="binding site" evidence="1">
    <location>
        <position position="58"/>
    </location>
    <ligand>
        <name>Mg(2+)</name>
        <dbReference type="ChEBI" id="CHEBI:18420"/>
        <label>2</label>
    </ligand>
</feature>
<dbReference type="InterPro" id="IPR036921">
    <property type="entry name" value="PurM-like_N_sf"/>
</dbReference>
<feature type="binding site" evidence="1">
    <location>
        <position position="56"/>
    </location>
    <ligand>
        <name>Mg(2+)</name>
        <dbReference type="ChEBI" id="CHEBI:18420"/>
        <label>4</label>
    </ligand>
</feature>
<feature type="binding site" evidence="1">
    <location>
        <position position="57"/>
    </location>
    <ligand>
        <name>Mg(2+)</name>
        <dbReference type="ChEBI" id="CHEBI:18420"/>
        <label>1</label>
    </ligand>
</feature>
<evidence type="ECO:0000313" key="5">
    <source>
        <dbReference type="EMBL" id="TQL33768.1"/>
    </source>
</evidence>
<sequence>MTNRWTDGPGPRLRDVSEDELLAQIFPLLPRGGPVVVAPGDDTALVRTAYGSVLATTDTMVRGRDWLDEWSSPADVGGKSVAQNVADIASMGGRATALLVTLVADPETPVAWVLDFAAGLGAAAAEIEVPIAGGDLSSAPAGTLMVSITALGDVDGDPVLRSGARGGDVVAVAGTLGRSAAGFVLLQQDRADDDEDLVREHVRPRPPYEQGPVARSAGATAMIDLSDGLVRDAGRVAAASGVRLELSTELLRADLDRLTGVLDDDAALGCVLTGGEEHSLLACFPPEVALPDGWRRIGQVGAGEGVTVDGRPRSGGGWDHFHP</sequence>
<name>A0A542XD61_9MICO</name>
<dbReference type="PANTHER" id="PTHR30270">
    <property type="entry name" value="THIAMINE-MONOPHOSPHATE KINASE"/>
    <property type="match status" value="1"/>
</dbReference>
<dbReference type="GO" id="GO:0009228">
    <property type="term" value="P:thiamine biosynthetic process"/>
    <property type="evidence" value="ECO:0007669"/>
    <property type="project" value="UniProtKB-KW"/>
</dbReference>
<comment type="caution">
    <text evidence="1">Lacks conserved residue(s) required for the propagation of feature annotation.</text>
</comment>
<evidence type="ECO:0000313" key="6">
    <source>
        <dbReference type="Proteomes" id="UP000318336"/>
    </source>
</evidence>
<keyword evidence="1" id="KW-0479">Metal-binding</keyword>
<feature type="binding site" evidence="1">
    <location>
        <position position="318"/>
    </location>
    <ligand>
        <name>substrate</name>
    </ligand>
</feature>
<comment type="miscellaneous">
    <text evidence="1">Reaction mechanism of ThiL seems to utilize a direct, inline transfer of the gamma-phosphate of ATP to TMP rather than a phosphorylated enzyme intermediate.</text>
</comment>
<dbReference type="GO" id="GO:0005524">
    <property type="term" value="F:ATP binding"/>
    <property type="evidence" value="ECO:0007669"/>
    <property type="project" value="UniProtKB-UniRule"/>
</dbReference>
<keyword evidence="1" id="KW-0460">Magnesium</keyword>
<feature type="binding site" evidence="1">
    <location>
        <position position="227"/>
    </location>
    <ligand>
        <name>Mg(2+)</name>
        <dbReference type="ChEBI" id="CHEBI:18420"/>
        <label>5</label>
    </ligand>
</feature>
<keyword evidence="1" id="KW-0547">Nucleotide-binding</keyword>
<dbReference type="PIRSF" id="PIRSF005303">
    <property type="entry name" value="Thiam_monoph_kin"/>
    <property type="match status" value="1"/>
</dbReference>
<feature type="binding site" evidence="1">
    <location>
        <position position="161"/>
    </location>
    <ligand>
        <name>ATP</name>
        <dbReference type="ChEBI" id="CHEBI:30616"/>
    </ligand>
</feature>
<proteinExistence type="inferred from homology"/>
<dbReference type="EC" id="2.7.4.16" evidence="1"/>
<dbReference type="OrthoDB" id="9802811at2"/>
<protein>
    <recommendedName>
        <fullName evidence="1">Thiamine-monophosphate kinase</fullName>
        <shortName evidence="1">TMP kinase</shortName>
        <shortName evidence="1">Thiamine-phosphate kinase</shortName>
        <ecNumber evidence="1">2.7.4.16</ecNumber>
    </recommendedName>
</protein>
<feature type="domain" description="PurM-like N-terminal" evidence="3">
    <location>
        <begin position="40"/>
        <end position="153"/>
    </location>
</feature>
<keyword evidence="1" id="KW-0067">ATP-binding</keyword>
<dbReference type="Gene3D" id="3.30.1330.10">
    <property type="entry name" value="PurM-like, N-terminal domain"/>
    <property type="match status" value="1"/>
</dbReference>
<keyword evidence="1 5" id="KW-0418">Kinase</keyword>
<feature type="binding site" evidence="1">
    <location>
        <position position="226"/>
    </location>
    <ligand>
        <name>ATP</name>
        <dbReference type="ChEBI" id="CHEBI:30616"/>
    </ligand>
</feature>
<dbReference type="SUPFAM" id="SSF56042">
    <property type="entry name" value="PurM C-terminal domain-like"/>
    <property type="match status" value="1"/>
</dbReference>
<dbReference type="GO" id="GO:0009229">
    <property type="term" value="P:thiamine diphosphate biosynthetic process"/>
    <property type="evidence" value="ECO:0007669"/>
    <property type="project" value="UniProtKB-UniRule"/>
</dbReference>
<feature type="binding site" evidence="1">
    <location>
        <position position="87"/>
    </location>
    <ligand>
        <name>Mg(2+)</name>
        <dbReference type="ChEBI" id="CHEBI:18420"/>
        <label>2</label>
    </ligand>
</feature>
<dbReference type="InterPro" id="IPR016188">
    <property type="entry name" value="PurM-like_N"/>
</dbReference>
<organism evidence="5 6">
    <name type="scientific">Barrientosiimonas humi</name>
    <dbReference type="NCBI Taxonomy" id="999931"/>
    <lineage>
        <taxon>Bacteria</taxon>
        <taxon>Bacillati</taxon>
        <taxon>Actinomycetota</taxon>
        <taxon>Actinomycetes</taxon>
        <taxon>Micrococcales</taxon>
        <taxon>Dermacoccaceae</taxon>
        <taxon>Barrientosiimonas</taxon>
    </lineage>
</organism>
<reference evidence="5 6" key="1">
    <citation type="submission" date="2019-06" db="EMBL/GenBank/DDBJ databases">
        <title>Sequencing the genomes of 1000 actinobacteria strains.</title>
        <authorList>
            <person name="Klenk H.-P."/>
        </authorList>
    </citation>
    <scope>NUCLEOTIDE SEQUENCE [LARGE SCALE GENOMIC DNA]</scope>
    <source>
        <strain evidence="5 6">DSM 24617</strain>
    </source>
</reference>
<dbReference type="UniPathway" id="UPA00060">
    <property type="reaction ID" value="UER00142"/>
</dbReference>
<dbReference type="NCBIfam" id="TIGR01379">
    <property type="entry name" value="thiL"/>
    <property type="match status" value="1"/>
</dbReference>
<feature type="binding site" evidence="1">
    <location>
        <position position="224"/>
    </location>
    <ligand>
        <name>Mg(2+)</name>
        <dbReference type="ChEBI" id="CHEBI:18420"/>
        <label>3</label>
    </ligand>
</feature>
<dbReference type="RefSeq" id="WP_142005745.1">
    <property type="nucleotide sequence ID" value="NZ_CAJTBP010000001.1"/>
</dbReference>
<feature type="binding site" evidence="1">
    <location>
        <position position="276"/>
    </location>
    <ligand>
        <name>substrate</name>
    </ligand>
</feature>
<dbReference type="InterPro" id="IPR036676">
    <property type="entry name" value="PurM-like_C_sf"/>
</dbReference>
<comment type="catalytic activity">
    <reaction evidence="1">
        <text>thiamine phosphate + ATP = thiamine diphosphate + ADP</text>
        <dbReference type="Rhea" id="RHEA:15913"/>
        <dbReference type="ChEBI" id="CHEBI:30616"/>
        <dbReference type="ChEBI" id="CHEBI:37575"/>
        <dbReference type="ChEBI" id="CHEBI:58937"/>
        <dbReference type="ChEBI" id="CHEBI:456216"/>
        <dbReference type="EC" id="2.7.4.16"/>
    </reaction>
</comment>
<dbReference type="Proteomes" id="UP000318336">
    <property type="component" value="Unassembled WGS sequence"/>
</dbReference>
<comment type="function">
    <text evidence="1">Catalyzes the ATP-dependent phosphorylation of thiamine-monophosphate (TMP) to form thiamine-pyrophosphate (TPP), the active form of vitamin B1.</text>
</comment>
<comment type="pathway">
    <text evidence="1">Cofactor biosynthesis; thiamine diphosphate biosynthesis; thiamine diphosphate from thiamine phosphate: step 1/1.</text>
</comment>
<feature type="binding site" evidence="1">
    <location>
        <position position="42"/>
    </location>
    <ligand>
        <name>Mg(2+)</name>
        <dbReference type="ChEBI" id="CHEBI:18420"/>
        <label>4</label>
    </ligand>
</feature>
<feature type="binding site" evidence="1">
    <location>
        <begin position="134"/>
        <end position="135"/>
    </location>
    <ligand>
        <name>ATP</name>
        <dbReference type="ChEBI" id="CHEBI:30616"/>
    </ligand>
</feature>
<comment type="caution">
    <text evidence="5">The sequence shown here is derived from an EMBL/GenBank/DDBJ whole genome shotgun (WGS) entry which is preliminary data.</text>
</comment>
<feature type="binding site" evidence="1">
    <location>
        <position position="87"/>
    </location>
    <ligand>
        <name>Mg(2+)</name>
        <dbReference type="ChEBI" id="CHEBI:18420"/>
        <label>3</label>
    </ligand>
</feature>
<keyword evidence="1" id="KW-0784">Thiamine biosynthesis</keyword>
<feature type="binding site" evidence="1">
    <location>
        <position position="65"/>
    </location>
    <ligand>
        <name>substrate</name>
    </ligand>
</feature>
<dbReference type="SUPFAM" id="SSF55326">
    <property type="entry name" value="PurM N-terminal domain-like"/>
    <property type="match status" value="1"/>
</dbReference>
<keyword evidence="6" id="KW-1185">Reference proteome</keyword>